<sequence>TGSPHFFSHHYLPEFHLLARVRENQHSTTVTGQMEFQTPPGDLEKFIPLPGHPYPPNPHYTAADYYYPIQQMSDGNGIDGVTVVMDEQRNLWSYKFTDRKAYVKVSHFEVLLIVLSCKKDHCTN</sequence>
<evidence type="ECO:0000313" key="1">
    <source>
        <dbReference type="EMBL" id="KAF5395292.1"/>
    </source>
</evidence>
<accession>A0A8J4T779</accession>
<organism evidence="1 2">
    <name type="scientific">Paragonimus heterotremus</name>
    <dbReference type="NCBI Taxonomy" id="100268"/>
    <lineage>
        <taxon>Eukaryota</taxon>
        <taxon>Metazoa</taxon>
        <taxon>Spiralia</taxon>
        <taxon>Lophotrochozoa</taxon>
        <taxon>Platyhelminthes</taxon>
        <taxon>Trematoda</taxon>
        <taxon>Digenea</taxon>
        <taxon>Plagiorchiida</taxon>
        <taxon>Troglotremata</taxon>
        <taxon>Troglotrematidae</taxon>
        <taxon>Paragonimus</taxon>
    </lineage>
</organism>
<dbReference type="EMBL" id="LUCH01016000">
    <property type="protein sequence ID" value="KAF5395292.1"/>
    <property type="molecule type" value="Genomic_DNA"/>
</dbReference>
<dbReference type="Proteomes" id="UP000748531">
    <property type="component" value="Unassembled WGS sequence"/>
</dbReference>
<proteinExistence type="predicted"/>
<dbReference type="AlphaFoldDB" id="A0A8J4T779"/>
<keyword evidence="2" id="KW-1185">Reference proteome</keyword>
<comment type="caution">
    <text evidence="1">The sequence shown here is derived from an EMBL/GenBank/DDBJ whole genome shotgun (WGS) entry which is preliminary data.</text>
</comment>
<evidence type="ECO:0000313" key="2">
    <source>
        <dbReference type="Proteomes" id="UP000748531"/>
    </source>
</evidence>
<name>A0A8J4T779_9TREM</name>
<reference evidence="1" key="1">
    <citation type="submission" date="2019-05" db="EMBL/GenBank/DDBJ databases">
        <title>Annotation for the trematode Paragonimus heterotremus.</title>
        <authorList>
            <person name="Choi Y.-J."/>
        </authorList>
    </citation>
    <scope>NUCLEOTIDE SEQUENCE</scope>
    <source>
        <strain evidence="1">LC</strain>
    </source>
</reference>
<gene>
    <name evidence="1" type="ORF">PHET_12444</name>
</gene>
<feature type="non-terminal residue" evidence="1">
    <location>
        <position position="1"/>
    </location>
</feature>
<protein>
    <submittedName>
        <fullName evidence="1">Uncharacterized protein</fullName>
    </submittedName>
</protein>